<sequence length="1839" mass="201199">MDRPLQPGERCDFRLRSGLKAANGETVSGESSYAFFAPGPWPRSLTPRPGGAIEEDQAFVIEASGVLKRESVERNVWCEADGVGQRIPVRILPDDTRNAILATLHRDLQPGTLAIACSERLPAGAKMRLVWGNGVEAESGAKSSRNESFPYLVREPFRASFTCEREKPGAPCSPLSDMRIEFTVPVDAGKVAGARLITPEGSRSPALPDQEGNRENTVRELVFKRPFAQNAELKIELPAEIKDEAGRPLSNASSFPLTVRTGTLPPLAKFPGAFGIVELKEGGVVPVTLRNVEPRLPVASLQMPADNAHRFTAQRLTDDAEVIAAIKALARFEQQTRQIRIGKGKEQRDYEDPFYARELPFLKGKAGVVSRELPKPGGSAEFEVVGIPLPKPGYHIVEIESRLLGAALLSAPAPMYVRTSVLVTNLAVHLKRGKDNALVWVTALDSGKPVAGAEVRVSDCDGKSLWQGRSDNQGRAPVDMALPESACTEASFLFASARLGDDYSFVRSDWNEGIEAWRFGVETWGEYEARKIHTIFDRTLLRAGQTVSMKHIARERNSRSFAFPEAQTLPGELVIRHEGSGDEFRQPLSWDSRGVATSQWKIPESAKRGAYQVELRSVANGRGGSAYSGSFNVSDFRLPVFTGSVQGVPGRLVAPKEVPLVLGLSFLNGGAARGARVEVSATLRPRWPEYKGYEGFRFLVDFDEQGRAAFAVDDGREREQLIASRLPLTLDQAGAGKLGVPLPARVRGPSELYAEMTFADPNGEMQTVRGSVELSPASVVAGIQVRDWASVKDNGKVEIVVLDTQGKPLADAPVKVNAKRRIDFSHRKRIVGGFYAYENHTEFSDMGEVCKGRTDARGKFLCEPRSNEPGNVYLLAETKDKDGNSAYAGTSYWVSGNGDQWFTAGNQDRIDVIPEKRSYAPGETARFQVRTPFRSATALVSVEAGGIIETQVMELSRFKPLIELPVKGEWGPNVFVSVLLVRGRVEPLAWYSFFSWGWREPAAWFREWWNPLQPTAMVDLAKPAYKLGLATIEVGVDAFRLKVEVSPEKTDYQPRDKAQVKVTVKLPDGKPVPAGTEIAFAAVDQALLELRPNESWKLLDAMLPKRAYQVETATAQSQVIGKRHFGKKAVPPGGGGGRAPARELFDTLLLWNPRVVLDASGSATISVPLNDSLSEFKLVAVADAGVGLFGTGSASLRTRQDLQLISGLPPLVREKDRFSALLTLRNGTAKPMTVSVSAKTSGSAGERTLDGREVKLDAESASELLWPGEAPEGETALVWEFAASDKSGTAKDRLRITQQVVPAVPVTVQQATFARIEGKLEIPVAMPPGAVSGKNGPLGGIELGLSARLASPPPGLKRFFEEYPFVCLEQKASVAIGLRDEQRWQQVVEALPTYLDANGLARFFPGEGTHNAGSPALTAYLLDASHAAGFAIAPELAQRMERGLAAFAEGRIKPEHWSPQSDLLVRKLAAIEALTRRGQKPLSALSSLEVEPLRLPTSALIDWYLIVKRLPGLPERPAKLAAAERELRNRLSYLGGRLVFTSERSDFWWWLMVSGDANAFRLIEAVLDDPAWKDDLPALVQGAMLRQQRGRWLTTVANVWATIALDKFARQFEREAVNGNTRISLGALPMQNFTWPMNDGKAADALDKLLLPWPAKSRSSATPNDTLQLVHEGSGKPWATMQILAAVPVREARANGFRVTREVTPVQEKLSGKVTRGDVWRVRLSVESDQDMSWVVLNDPIPGGARILGEGDGRDSRLVGFGEKEGAKAENKAWPTYVERTFSAYRAYYGYVPRGRFYIDYTLRLNNAGEFSLPATRVEAMYAPEVFGEAPNAKVVVGE</sequence>
<proteinExistence type="inferred from homology"/>
<evidence type="ECO:0000313" key="4">
    <source>
        <dbReference type="EMBL" id="MBK7423605.1"/>
    </source>
</evidence>
<dbReference type="PANTHER" id="PTHR40094">
    <property type="entry name" value="ALPHA-2-MACROGLOBULIN HOMOLOG"/>
    <property type="match status" value="1"/>
</dbReference>
<feature type="domain" description="Alpha-2-macroglobulin" evidence="3">
    <location>
        <begin position="1148"/>
        <end position="1238"/>
    </location>
</feature>
<dbReference type="Proteomes" id="UP000886602">
    <property type="component" value="Unassembled WGS sequence"/>
</dbReference>
<protein>
    <submittedName>
        <fullName evidence="4">Alpha-2-macroglobulin</fullName>
    </submittedName>
</protein>
<dbReference type="SMART" id="SM01360">
    <property type="entry name" value="A2M"/>
    <property type="match status" value="1"/>
</dbReference>
<evidence type="ECO:0000259" key="2">
    <source>
        <dbReference type="SMART" id="SM01359"/>
    </source>
</evidence>
<dbReference type="Pfam" id="PF07703">
    <property type="entry name" value="A2M_BRD"/>
    <property type="match status" value="1"/>
</dbReference>
<dbReference type="EMBL" id="JADJNC010000016">
    <property type="protein sequence ID" value="MBK7423605.1"/>
    <property type="molecule type" value="Genomic_DNA"/>
</dbReference>
<comment type="similarity">
    <text evidence="1">Belongs to the protease inhibitor I39 (alpha-2-macroglobulin) family. Bacterial alpha-2-macroglobulin subfamily.</text>
</comment>
<dbReference type="InterPro" id="IPR011625">
    <property type="entry name" value="A2M_N_BRD"/>
</dbReference>
<evidence type="ECO:0000259" key="3">
    <source>
        <dbReference type="SMART" id="SM01360"/>
    </source>
</evidence>
<dbReference type="PANTHER" id="PTHR40094:SF1">
    <property type="entry name" value="UBIQUITIN DOMAIN-CONTAINING PROTEIN"/>
    <property type="match status" value="1"/>
</dbReference>
<dbReference type="SMART" id="SM01359">
    <property type="entry name" value="A2M_N_2"/>
    <property type="match status" value="1"/>
</dbReference>
<organism evidence="4 5">
    <name type="scientific">Candidatus Propionivibrio dominans</name>
    <dbReference type="NCBI Taxonomy" id="2954373"/>
    <lineage>
        <taxon>Bacteria</taxon>
        <taxon>Pseudomonadati</taxon>
        <taxon>Pseudomonadota</taxon>
        <taxon>Betaproteobacteria</taxon>
        <taxon>Rhodocyclales</taxon>
        <taxon>Rhodocyclaceae</taxon>
        <taxon>Propionivibrio</taxon>
    </lineage>
</organism>
<evidence type="ECO:0000256" key="1">
    <source>
        <dbReference type="ARBA" id="ARBA00010556"/>
    </source>
</evidence>
<accession>A0A9D7ID17</accession>
<dbReference type="Pfam" id="PF01835">
    <property type="entry name" value="MG2"/>
    <property type="match status" value="1"/>
</dbReference>
<dbReference type="Pfam" id="PF00207">
    <property type="entry name" value="A2M"/>
    <property type="match status" value="1"/>
</dbReference>
<dbReference type="InterPro" id="IPR021868">
    <property type="entry name" value="Alpha_2_Macroglob_MG3"/>
</dbReference>
<dbReference type="Pfam" id="PF11974">
    <property type="entry name" value="bMG3"/>
    <property type="match status" value="1"/>
</dbReference>
<evidence type="ECO:0000313" key="5">
    <source>
        <dbReference type="Proteomes" id="UP000886602"/>
    </source>
</evidence>
<name>A0A9D7ID17_9RHOO</name>
<comment type="caution">
    <text evidence="4">The sequence shown here is derived from an EMBL/GenBank/DDBJ whole genome shotgun (WGS) entry which is preliminary data.</text>
</comment>
<dbReference type="Pfam" id="PF17973">
    <property type="entry name" value="bMG10"/>
    <property type="match status" value="1"/>
</dbReference>
<dbReference type="Gene3D" id="2.60.40.1930">
    <property type="match status" value="1"/>
</dbReference>
<gene>
    <name evidence="4" type="ORF">IPJ48_11170</name>
</gene>
<dbReference type="InterPro" id="IPR002890">
    <property type="entry name" value="MG2"/>
</dbReference>
<reference evidence="4" key="1">
    <citation type="submission" date="2020-10" db="EMBL/GenBank/DDBJ databases">
        <title>Connecting structure to function with the recovery of over 1000 high-quality activated sludge metagenome-assembled genomes encoding full-length rRNA genes using long-read sequencing.</title>
        <authorList>
            <person name="Singleton C.M."/>
            <person name="Petriglieri F."/>
            <person name="Kristensen J.M."/>
            <person name="Kirkegaard R.H."/>
            <person name="Michaelsen T.Y."/>
            <person name="Andersen M.H."/>
            <person name="Karst S.M."/>
            <person name="Dueholm M.S."/>
            <person name="Nielsen P.H."/>
            <person name="Albertsen M."/>
        </authorList>
    </citation>
    <scope>NUCLEOTIDE SEQUENCE</scope>
    <source>
        <strain evidence="4">EsbW_18-Q3-R4-48_MAXAC.044</strain>
    </source>
</reference>
<dbReference type="InterPro" id="IPR041246">
    <property type="entry name" value="Bact_MG10"/>
</dbReference>
<dbReference type="InterPro" id="IPR051802">
    <property type="entry name" value="YfhM-like"/>
</dbReference>
<dbReference type="InterPro" id="IPR001599">
    <property type="entry name" value="Macroglobln_a2"/>
</dbReference>
<feature type="domain" description="Alpha-2-macroglobulin bait region" evidence="2">
    <location>
        <begin position="910"/>
        <end position="1090"/>
    </location>
</feature>
<dbReference type="GO" id="GO:0004866">
    <property type="term" value="F:endopeptidase inhibitor activity"/>
    <property type="evidence" value="ECO:0007669"/>
    <property type="project" value="InterPro"/>
</dbReference>